<keyword evidence="2" id="KW-1185">Reference proteome</keyword>
<evidence type="ECO:0000313" key="1">
    <source>
        <dbReference type="EMBL" id="GAM12757.1"/>
    </source>
</evidence>
<name>A0A0A8X145_MESS1</name>
<organism evidence="1 2">
    <name type="scientific">Mesobacillus selenatarsenatis (strain DSM 18680 / JCM 14380 / FERM P-15431 / SF-1)</name>
    <dbReference type="NCBI Taxonomy" id="1321606"/>
    <lineage>
        <taxon>Bacteria</taxon>
        <taxon>Bacillati</taxon>
        <taxon>Bacillota</taxon>
        <taxon>Bacilli</taxon>
        <taxon>Bacillales</taxon>
        <taxon>Bacillaceae</taxon>
        <taxon>Mesobacillus</taxon>
    </lineage>
</organism>
<proteinExistence type="predicted"/>
<dbReference type="AlphaFoldDB" id="A0A0A8X145"/>
<protein>
    <submittedName>
        <fullName evidence="1">Uncharacterized protein</fullName>
    </submittedName>
</protein>
<dbReference type="EMBL" id="BASE01000017">
    <property type="protein sequence ID" value="GAM12757.1"/>
    <property type="molecule type" value="Genomic_DNA"/>
</dbReference>
<evidence type="ECO:0000313" key="2">
    <source>
        <dbReference type="Proteomes" id="UP000031014"/>
    </source>
</evidence>
<sequence>MVTADLPASAAEECLAVMEQIAVLSVEQKPLSLYFAAVLHQEQARKAF</sequence>
<reference evidence="1 2" key="1">
    <citation type="submission" date="2013-06" db="EMBL/GenBank/DDBJ databases">
        <title>Whole genome shotgun sequence of Bacillus selenatarsenatis SF-1.</title>
        <authorList>
            <person name="Kuroda M."/>
            <person name="Sei K."/>
            <person name="Yamashita M."/>
            <person name="Ike M."/>
        </authorList>
    </citation>
    <scope>NUCLEOTIDE SEQUENCE [LARGE SCALE GENOMIC DNA]</scope>
    <source>
        <strain evidence="1 2">SF-1</strain>
    </source>
</reference>
<gene>
    <name evidence="1" type="ORF">SAMD00020551_0892</name>
</gene>
<comment type="caution">
    <text evidence="1">The sequence shown here is derived from an EMBL/GenBank/DDBJ whole genome shotgun (WGS) entry which is preliminary data.</text>
</comment>
<accession>A0A0A8X145</accession>
<dbReference type="Proteomes" id="UP000031014">
    <property type="component" value="Unassembled WGS sequence"/>
</dbReference>